<sequence length="109" mass="12035">MNRIEPVPVTEALHREHSLGLQGVCGRPEVDAPFGRCFQSVRVYATGHLAIESCPAARQLIGELRRYVCLPELGPAAQAGRQRRINGQWFQNDHGDGVIVYLTEGGQIQ</sequence>
<dbReference type="AlphaFoldDB" id="A0A7T7S2V1"/>
<evidence type="ECO:0000313" key="2">
    <source>
        <dbReference type="Proteomes" id="UP000595895"/>
    </source>
</evidence>
<proteinExistence type="predicted"/>
<dbReference type="KEGG" id="awe:JG540_03820"/>
<evidence type="ECO:0000313" key="1">
    <source>
        <dbReference type="EMBL" id="QQM67992.1"/>
    </source>
</evidence>
<dbReference type="Proteomes" id="UP000595895">
    <property type="component" value="Chromosome"/>
</dbReference>
<keyword evidence="2" id="KW-1185">Reference proteome</keyword>
<name>A0A7T7S2V1_9ACTO</name>
<accession>A0A7T7S2V1</accession>
<dbReference type="EMBL" id="CP066802">
    <property type="protein sequence ID" value="QQM67992.1"/>
    <property type="molecule type" value="Genomic_DNA"/>
</dbReference>
<reference evidence="1 2" key="1">
    <citation type="submission" date="2020-12" db="EMBL/GenBank/DDBJ databases">
        <authorList>
            <person name="Zhou J."/>
        </authorList>
    </citation>
    <scope>NUCLEOTIDE SEQUENCE [LARGE SCALE GENOMIC DNA]</scope>
    <source>
        <strain evidence="1 2">CCUG 61299</strain>
    </source>
</reference>
<dbReference type="RefSeq" id="WP_200277385.1">
    <property type="nucleotide sequence ID" value="NZ_CP066802.1"/>
</dbReference>
<gene>
    <name evidence="1" type="ORF">JG540_03820</name>
</gene>
<protein>
    <submittedName>
        <fullName evidence="1">Uncharacterized protein</fullName>
    </submittedName>
</protein>
<organism evidence="1 2">
    <name type="scientific">Actinomyces weissii</name>
    <dbReference type="NCBI Taxonomy" id="675090"/>
    <lineage>
        <taxon>Bacteria</taxon>
        <taxon>Bacillati</taxon>
        <taxon>Actinomycetota</taxon>
        <taxon>Actinomycetes</taxon>
        <taxon>Actinomycetales</taxon>
        <taxon>Actinomycetaceae</taxon>
        <taxon>Actinomyces</taxon>
    </lineage>
</organism>